<proteinExistence type="predicted"/>
<keyword evidence="3" id="KW-1185">Reference proteome</keyword>
<reference evidence="2" key="1">
    <citation type="journal article" date="2023" name="G3 (Bethesda)">
        <title>A reference genome for the long-term kleptoplast-retaining sea slug Elysia crispata morphotype clarki.</title>
        <authorList>
            <person name="Eastman K.E."/>
            <person name="Pendleton A.L."/>
            <person name="Shaikh M.A."/>
            <person name="Suttiyut T."/>
            <person name="Ogas R."/>
            <person name="Tomko P."/>
            <person name="Gavelis G."/>
            <person name="Widhalm J.R."/>
            <person name="Wisecaver J.H."/>
        </authorList>
    </citation>
    <scope>NUCLEOTIDE SEQUENCE</scope>
    <source>
        <strain evidence="2">ECLA1</strain>
    </source>
</reference>
<comment type="caution">
    <text evidence="2">The sequence shown here is derived from an EMBL/GenBank/DDBJ whole genome shotgun (WGS) entry which is preliminary data.</text>
</comment>
<evidence type="ECO:0000313" key="2">
    <source>
        <dbReference type="EMBL" id="KAK3776688.1"/>
    </source>
</evidence>
<accession>A0AAE0ZWM8</accession>
<dbReference type="AlphaFoldDB" id="A0AAE0ZWM8"/>
<gene>
    <name evidence="2" type="ORF">RRG08_049696</name>
</gene>
<dbReference type="Proteomes" id="UP001283361">
    <property type="component" value="Unassembled WGS sequence"/>
</dbReference>
<evidence type="ECO:0000256" key="1">
    <source>
        <dbReference type="SAM" id="Phobius"/>
    </source>
</evidence>
<name>A0AAE0ZWM8_9GAST</name>
<organism evidence="2 3">
    <name type="scientific">Elysia crispata</name>
    <name type="common">lettuce slug</name>
    <dbReference type="NCBI Taxonomy" id="231223"/>
    <lineage>
        <taxon>Eukaryota</taxon>
        <taxon>Metazoa</taxon>
        <taxon>Spiralia</taxon>
        <taxon>Lophotrochozoa</taxon>
        <taxon>Mollusca</taxon>
        <taxon>Gastropoda</taxon>
        <taxon>Heterobranchia</taxon>
        <taxon>Euthyneura</taxon>
        <taxon>Panpulmonata</taxon>
        <taxon>Sacoglossa</taxon>
        <taxon>Placobranchoidea</taxon>
        <taxon>Plakobranchidae</taxon>
        <taxon>Elysia</taxon>
    </lineage>
</organism>
<evidence type="ECO:0000313" key="3">
    <source>
        <dbReference type="Proteomes" id="UP001283361"/>
    </source>
</evidence>
<dbReference type="EMBL" id="JAWDGP010003189">
    <property type="protein sequence ID" value="KAK3776688.1"/>
    <property type="molecule type" value="Genomic_DNA"/>
</dbReference>
<protein>
    <submittedName>
        <fullName evidence="2">Uncharacterized protein</fullName>
    </submittedName>
</protein>
<keyword evidence="1" id="KW-0472">Membrane</keyword>
<keyword evidence="1" id="KW-1133">Transmembrane helix</keyword>
<keyword evidence="1" id="KW-0812">Transmembrane</keyword>
<sequence length="132" mass="14619">MARSEKLVVHQLRKVRDGGINLPIDQSELMFNHPVLYVVTLFVYGLIPPTVAVSVKILHLCQMRVGKGLTSSCSTSRPFAGFTGVPVALSGTLRGWGRRHFRLAINVRNTKKVEESSSTVLADWKELDMEGV</sequence>
<feature type="transmembrane region" description="Helical" evidence="1">
    <location>
        <begin position="35"/>
        <end position="58"/>
    </location>
</feature>